<organism evidence="1">
    <name type="scientific">candidate division WWE3 bacterium</name>
    <dbReference type="NCBI Taxonomy" id="2053526"/>
    <lineage>
        <taxon>Bacteria</taxon>
        <taxon>Katanobacteria</taxon>
    </lineage>
</organism>
<name>A0A831Z0I7_UNCKA</name>
<gene>
    <name evidence="1" type="ORF">ENR01_02730</name>
</gene>
<dbReference type="AlphaFoldDB" id="A0A831Z0I7"/>
<evidence type="ECO:0000313" key="1">
    <source>
        <dbReference type="EMBL" id="HEX62038.1"/>
    </source>
</evidence>
<dbReference type="Gene3D" id="1.20.1440.60">
    <property type="entry name" value="23S rRNA-intervening sequence"/>
    <property type="match status" value="1"/>
</dbReference>
<accession>A0A831Z0I7</accession>
<dbReference type="InterPro" id="IPR012657">
    <property type="entry name" value="23S_rRNA-intervening_sequence"/>
</dbReference>
<reference evidence="1" key="1">
    <citation type="journal article" date="2020" name="mSystems">
        <title>Genome- and Community-Level Interaction Insights into Carbon Utilization and Element Cycling Functions of Hydrothermarchaeota in Hydrothermal Sediment.</title>
        <authorList>
            <person name="Zhou Z."/>
            <person name="Liu Y."/>
            <person name="Xu W."/>
            <person name="Pan J."/>
            <person name="Luo Z.H."/>
            <person name="Li M."/>
        </authorList>
    </citation>
    <scope>NUCLEOTIDE SEQUENCE [LARGE SCALE GENOMIC DNA]</scope>
    <source>
        <strain evidence="1">SpSt-361</strain>
    </source>
</reference>
<dbReference type="EMBL" id="DSPJ01000070">
    <property type="protein sequence ID" value="HEX62038.1"/>
    <property type="molecule type" value="Genomic_DNA"/>
</dbReference>
<proteinExistence type="predicted"/>
<sequence>MDARSSLGELQSQLTIAKDLTFLTEEKFRSLWAKSTKVDVILNGLINKTRSLKEK</sequence>
<dbReference type="InterPro" id="IPR036583">
    <property type="entry name" value="23S_rRNA_IVS_sf"/>
</dbReference>
<dbReference type="NCBIfam" id="TIGR02436">
    <property type="entry name" value="four helix bundle protein"/>
    <property type="match status" value="1"/>
</dbReference>
<comment type="caution">
    <text evidence="1">The sequence shown here is derived from an EMBL/GenBank/DDBJ whole genome shotgun (WGS) entry which is preliminary data.</text>
</comment>
<protein>
    <submittedName>
        <fullName evidence="1">Four helix bundle protein</fullName>
    </submittedName>
</protein>
<dbReference type="SUPFAM" id="SSF158446">
    <property type="entry name" value="IVS-encoded protein-like"/>
    <property type="match status" value="1"/>
</dbReference>